<comment type="caution">
    <text evidence="1">The sequence shown here is derived from an EMBL/GenBank/DDBJ whole genome shotgun (WGS) entry which is preliminary data.</text>
</comment>
<protein>
    <submittedName>
        <fullName evidence="1">Uncharacterized protein</fullName>
    </submittedName>
</protein>
<organism evidence="1 2">
    <name type="scientific">Mycobacterium intracellulare 1956</name>
    <dbReference type="NCBI Taxonomy" id="1299331"/>
    <lineage>
        <taxon>Bacteria</taxon>
        <taxon>Bacillati</taxon>
        <taxon>Actinomycetota</taxon>
        <taxon>Actinomycetes</taxon>
        <taxon>Mycobacteriales</taxon>
        <taxon>Mycobacteriaceae</taxon>
        <taxon>Mycobacterium</taxon>
        <taxon>Mycobacterium avium complex (MAC)</taxon>
    </lineage>
</organism>
<proteinExistence type="predicted"/>
<dbReference type="PATRIC" id="fig|1299331.3.peg.5430"/>
<dbReference type="Proteomes" id="UP000020825">
    <property type="component" value="Unassembled WGS sequence"/>
</dbReference>
<name>X8CC37_MYCIT</name>
<accession>X8CC37</accession>
<gene>
    <name evidence="1" type="ORF">I550_5555</name>
</gene>
<dbReference type="AlphaFoldDB" id="X8CC37"/>
<evidence type="ECO:0000313" key="2">
    <source>
        <dbReference type="Proteomes" id="UP000020825"/>
    </source>
</evidence>
<reference evidence="1 2" key="1">
    <citation type="submission" date="2013-12" db="EMBL/GenBank/DDBJ databases">
        <authorList>
            <person name="Zelazny A."/>
            <person name="Olivier K."/>
            <person name="Holland S."/>
            <person name="Lenaerts A."/>
            <person name="Ordway D."/>
            <person name="DeGroote M.A."/>
            <person name="Parker T."/>
            <person name="Sizemore C."/>
            <person name="Tallon L.J."/>
            <person name="Sadzewicz L.K."/>
            <person name="Sengamalay N."/>
            <person name="Fraser C.M."/>
            <person name="Hine E."/>
            <person name="Shefchek K.A."/>
            <person name="Das S.P."/>
            <person name="Tettelin H."/>
        </authorList>
    </citation>
    <scope>NUCLEOTIDE SEQUENCE [LARGE SCALE GENOMIC DNA]</scope>
    <source>
        <strain evidence="1 2">1956</strain>
    </source>
</reference>
<dbReference type="EMBL" id="JAOG01000003">
    <property type="protein sequence ID" value="EUA53917.1"/>
    <property type="molecule type" value="Genomic_DNA"/>
</dbReference>
<evidence type="ECO:0000313" key="1">
    <source>
        <dbReference type="EMBL" id="EUA53917.1"/>
    </source>
</evidence>
<sequence>MLVEVLPSAGWAGRYQFLVVQTIATTVSRLDLDSEVRRSE</sequence>